<evidence type="ECO:0000313" key="2">
    <source>
        <dbReference type="Proteomes" id="UP000233551"/>
    </source>
</evidence>
<protein>
    <submittedName>
        <fullName evidence="1">Uncharacterized protein</fullName>
    </submittedName>
</protein>
<comment type="caution">
    <text evidence="1">The sequence shown here is derived from an EMBL/GenBank/DDBJ whole genome shotgun (WGS) entry which is preliminary data.</text>
</comment>
<organism evidence="1 2">
    <name type="scientific">Punica granatum</name>
    <name type="common">Pomegranate</name>
    <dbReference type="NCBI Taxonomy" id="22663"/>
    <lineage>
        <taxon>Eukaryota</taxon>
        <taxon>Viridiplantae</taxon>
        <taxon>Streptophyta</taxon>
        <taxon>Embryophyta</taxon>
        <taxon>Tracheophyta</taxon>
        <taxon>Spermatophyta</taxon>
        <taxon>Magnoliopsida</taxon>
        <taxon>eudicotyledons</taxon>
        <taxon>Gunneridae</taxon>
        <taxon>Pentapetalae</taxon>
        <taxon>rosids</taxon>
        <taxon>malvids</taxon>
        <taxon>Myrtales</taxon>
        <taxon>Lythraceae</taxon>
        <taxon>Punica</taxon>
    </lineage>
</organism>
<dbReference type="EMBL" id="PGOL01000205">
    <property type="protein sequence ID" value="PKI74468.1"/>
    <property type="molecule type" value="Genomic_DNA"/>
</dbReference>
<sequence>MEAPYGILRQVFGSGFTTVDPDGILMQSQRLLTPNSPPKMTVVVVVQKESRIDLICKKTAITVRYFDPTGQSGCFFVLG</sequence>
<evidence type="ECO:0000313" key="1">
    <source>
        <dbReference type="EMBL" id="PKI74468.1"/>
    </source>
</evidence>
<proteinExistence type="predicted"/>
<gene>
    <name evidence="1" type="ORF">CRG98_005150</name>
</gene>
<accession>A0A2I0L179</accession>
<name>A0A2I0L179_PUNGR</name>
<dbReference type="Proteomes" id="UP000233551">
    <property type="component" value="Unassembled WGS sequence"/>
</dbReference>
<dbReference type="AlphaFoldDB" id="A0A2I0L179"/>
<reference evidence="1 2" key="1">
    <citation type="submission" date="2017-11" db="EMBL/GenBank/DDBJ databases">
        <title>De-novo sequencing of pomegranate (Punica granatum L.) genome.</title>
        <authorList>
            <person name="Akparov Z."/>
            <person name="Amiraslanov A."/>
            <person name="Hajiyeva S."/>
            <person name="Abbasov M."/>
            <person name="Kaur K."/>
            <person name="Hamwieh A."/>
            <person name="Solovyev V."/>
            <person name="Salamov A."/>
            <person name="Braich B."/>
            <person name="Kosarev P."/>
            <person name="Mahmoud A."/>
            <person name="Hajiyev E."/>
            <person name="Babayeva S."/>
            <person name="Izzatullayeva V."/>
            <person name="Mammadov A."/>
            <person name="Mammadov A."/>
            <person name="Sharifova S."/>
            <person name="Ojaghi J."/>
            <person name="Eynullazada K."/>
            <person name="Bayramov B."/>
            <person name="Abdulazimova A."/>
            <person name="Shahmuradov I."/>
        </authorList>
    </citation>
    <scope>NUCLEOTIDE SEQUENCE [LARGE SCALE GENOMIC DNA]</scope>
    <source>
        <strain evidence="2">cv. AG2017</strain>
        <tissue evidence="1">Leaf</tissue>
    </source>
</reference>
<keyword evidence="2" id="KW-1185">Reference proteome</keyword>